<keyword evidence="4 6" id="KW-1133">Transmembrane helix</keyword>
<reference evidence="9" key="1">
    <citation type="submission" date="2022-11" db="UniProtKB">
        <authorList>
            <consortium name="WormBaseParasite"/>
        </authorList>
    </citation>
    <scope>IDENTIFICATION</scope>
</reference>
<comment type="subcellular location">
    <subcellularLocation>
        <location evidence="1">Membrane</location>
        <topology evidence="1">Multi-pass membrane protein</topology>
    </subcellularLocation>
</comment>
<proteinExistence type="predicted"/>
<evidence type="ECO:0000313" key="9">
    <source>
        <dbReference type="WBParaSite" id="PEQ_0000634901-mRNA-1"/>
    </source>
</evidence>
<keyword evidence="5 6" id="KW-0472">Membrane</keyword>
<evidence type="ECO:0000256" key="6">
    <source>
        <dbReference type="SAM" id="Phobius"/>
    </source>
</evidence>
<dbReference type="WBParaSite" id="PEQ_0000634901-mRNA-1">
    <property type="protein sequence ID" value="PEQ_0000634901-mRNA-1"/>
    <property type="gene ID" value="PEQ_0000634901"/>
</dbReference>
<dbReference type="InterPro" id="IPR005828">
    <property type="entry name" value="MFS_sugar_transport-like"/>
</dbReference>
<keyword evidence="8" id="KW-1185">Reference proteome</keyword>
<dbReference type="GO" id="GO:0005366">
    <property type="term" value="F:myo-inositol:proton symporter activity"/>
    <property type="evidence" value="ECO:0007669"/>
    <property type="project" value="TreeGrafter"/>
</dbReference>
<feature type="transmembrane region" description="Helical" evidence="6">
    <location>
        <begin position="20"/>
        <end position="37"/>
    </location>
</feature>
<evidence type="ECO:0000256" key="4">
    <source>
        <dbReference type="ARBA" id="ARBA00022989"/>
    </source>
</evidence>
<sequence length="91" mass="9926">MLYLPKNEGMLPMSSLWKELIVSLTPGFASMTVPIYVGETSPANIRGRLVTAFQLMITFGLLAANLFAGVLSCLDIPFRQLKSFAAGVFQL</sequence>
<organism evidence="8 9">
    <name type="scientific">Parascaris equorum</name>
    <name type="common">Equine roundworm</name>
    <dbReference type="NCBI Taxonomy" id="6256"/>
    <lineage>
        <taxon>Eukaryota</taxon>
        <taxon>Metazoa</taxon>
        <taxon>Ecdysozoa</taxon>
        <taxon>Nematoda</taxon>
        <taxon>Chromadorea</taxon>
        <taxon>Rhabditida</taxon>
        <taxon>Spirurina</taxon>
        <taxon>Ascaridomorpha</taxon>
        <taxon>Ascaridoidea</taxon>
        <taxon>Ascarididae</taxon>
        <taxon>Parascaris</taxon>
    </lineage>
</organism>
<accession>A0A914RWG0</accession>
<name>A0A914RWG0_PAREQ</name>
<evidence type="ECO:0000313" key="8">
    <source>
        <dbReference type="Proteomes" id="UP000887564"/>
    </source>
</evidence>
<feature type="domain" description="Major facilitator superfamily (MFS) profile" evidence="7">
    <location>
        <begin position="1"/>
        <end position="91"/>
    </location>
</feature>
<evidence type="ECO:0000256" key="5">
    <source>
        <dbReference type="ARBA" id="ARBA00023136"/>
    </source>
</evidence>
<keyword evidence="2" id="KW-0813">Transport</keyword>
<evidence type="ECO:0000256" key="2">
    <source>
        <dbReference type="ARBA" id="ARBA00022448"/>
    </source>
</evidence>
<dbReference type="InterPro" id="IPR036259">
    <property type="entry name" value="MFS_trans_sf"/>
</dbReference>
<dbReference type="PANTHER" id="PTHR48020:SF12">
    <property type="entry name" value="PROTON MYO-INOSITOL COTRANSPORTER"/>
    <property type="match status" value="1"/>
</dbReference>
<dbReference type="SUPFAM" id="SSF103473">
    <property type="entry name" value="MFS general substrate transporter"/>
    <property type="match status" value="1"/>
</dbReference>
<dbReference type="InterPro" id="IPR050814">
    <property type="entry name" value="Myo-inositol_Transporter"/>
</dbReference>
<dbReference type="PANTHER" id="PTHR48020">
    <property type="entry name" value="PROTON MYO-INOSITOL COTRANSPORTER"/>
    <property type="match status" value="1"/>
</dbReference>
<dbReference type="GO" id="GO:0016324">
    <property type="term" value="C:apical plasma membrane"/>
    <property type="evidence" value="ECO:0007669"/>
    <property type="project" value="TreeGrafter"/>
</dbReference>
<dbReference type="Pfam" id="PF00083">
    <property type="entry name" value="Sugar_tr"/>
    <property type="match status" value="1"/>
</dbReference>
<feature type="transmembrane region" description="Helical" evidence="6">
    <location>
        <begin position="49"/>
        <end position="71"/>
    </location>
</feature>
<evidence type="ECO:0000256" key="1">
    <source>
        <dbReference type="ARBA" id="ARBA00004141"/>
    </source>
</evidence>
<evidence type="ECO:0000256" key="3">
    <source>
        <dbReference type="ARBA" id="ARBA00022692"/>
    </source>
</evidence>
<keyword evidence="3 6" id="KW-0812">Transmembrane</keyword>
<protein>
    <submittedName>
        <fullName evidence="9">Major facilitator superfamily (MFS) profile domain-containing protein</fullName>
    </submittedName>
</protein>
<dbReference type="InterPro" id="IPR020846">
    <property type="entry name" value="MFS_dom"/>
</dbReference>
<dbReference type="PROSITE" id="PS50850">
    <property type="entry name" value="MFS"/>
    <property type="match status" value="1"/>
</dbReference>
<dbReference type="Gene3D" id="1.20.1250.20">
    <property type="entry name" value="MFS general substrate transporter like domains"/>
    <property type="match status" value="1"/>
</dbReference>
<dbReference type="AlphaFoldDB" id="A0A914RWG0"/>
<dbReference type="Proteomes" id="UP000887564">
    <property type="component" value="Unplaced"/>
</dbReference>
<evidence type="ECO:0000259" key="7">
    <source>
        <dbReference type="PROSITE" id="PS50850"/>
    </source>
</evidence>